<evidence type="ECO:0000256" key="1">
    <source>
        <dbReference type="ARBA" id="ARBA00006540"/>
    </source>
</evidence>
<sequence length="2107" mass="237364">MFRVSFTLLGHGQYKTRLKKRMVGFIPKVIPRKIRNNMVALRSEANTGHMEGYIKTEAERLDATGRKLQKTMWDPVLQRYTLMKETKVRGPFLTKSNIARKKPHLTSFMVFKAGMTHIVRDVDRPGSKVNKKEVVEPVTILEAPPMVIVGIVGYRQTPVGLKTIGTVWAHHTSVEFRRRYYKNWKQSAQLAFSRQKQFANTKEGKVAEARTLNAFAKKASVIRVIAHTQLRKLRNHRVGVKKAHVQEIQINGGNVAAKIALAKSLLEKEVRVDSVFQQSEACDVCSVTKGHGTEGVVKRWGVACLPRKTHRGLRKVACIGAWHPARVMYTVARAGQHGYHHRTQLNKKIYQIGRSVAVEPNQATTTYDLTAKTITPMGGFVGYGTVRNDYVMLKGSVSGPRRRVMTLRRPMAPQTSRHLKEKIVLKFIDTSSKIGHGRFQTKKEKNQWFGPLKKDRIRREERLRKERAARAVERKAKKPHLTSFMVFKAGMTHIVRDVDRPGSKVNKKEVVEPVTILEAPPMVIVGIVGYRQTPVGLKTIGTVWAHHTSVEFRRRYYKNWKQSAQLAFSRQKQFANTKEGKVAEARTLNAFAKKASVIRVIAHTQLRKLRNHRVGVKKAHVQEIQINGGNVAAKIALAKSLLEKEVRVDSVFQQSEACDVCSVTKGHGTEGVVKRWGVACLPRKTHRGLRKVACIGAWHPARVMYTVARAGQHGYHHRTQLNKKIYQIGRSVAVEPNQATTTYDLTAKTITPMGGFVGYGTVRNDYVMLKGSVSGPRRRVMTLRRPMAPQTSRHLKEKIVLKFIDTSSKIGHGRFQTKKEKNQWFGPLKKDRIRREERLRKERAARAVERKAKKPHLTSFMVFKAGMTHIVRDVDRPGSKVNKKEVVEPVTILEAPPMVIVGIVGYRQTPVGLKTIGTVWAHHTSVEFRRRYYKNWKQSAQLAFSRQKQFANTKEGKVAEARTLNAFAKKASVIRVIAHTQLRKLRNHRVGVKKAHVQEIQINGGNVAAKIALAKSLLEKEVRVDSVFQQSEACDVCSVTKGHGTEGVVKRWGVACLPRKTHRGLRKVACIGAWHPARVMYTVARAGQHGYHHRTQLNKKIYQIGRSVAVEPNQATTTYDLTAKTITPMGGFVGYGTVRNDYVMLKGSVSGPRRRVMTLRRPMAPQTSRHLKEKIVLKFIDTSSKIGHGRFQTKKEKNQWFGPLKKDRIRREERLRKERAARAVERKAKVAMRCVDVGGATDAGTVFLDSCPYIRASFDEGDLGHVNDVLSVLVQIRGIGFVHAVLASSQHTAEEPVSVISGSFGKPHLTSFMVFKAGMTHIVRDVDRPGSKVNKKEVVEPVTILEAPPMVIVGIVGYRQTPVGLKTIGTVWAHHTSVEFRRRYYKNWKQSAQLAFSRQKQFANTKEGKVAEARTLNAFAKKASVIRVIAHTQLRKLRNHRVGVKKAHVQEIQINGGNVAAKIALAKSLLEKEVRVDSVFQQSEACDVCSVTKGHGTEGVVKRWGVACLPRKTHRGLRKVACIGAWHPARVMYTVARAGQHGYHHRTQLNKKIYQIGRSVAVEPNQATTTYDLTAKTITPMGGFVGYGTVRNDYVMLKGSVSGPRRRVMTLRRPMAPQTSRHLKEKIVLKFIDTSSKIGHGRFQTKKEKNQWFGPLKKDRIRREERLRKERAARAVERKAKVAMRCVDVGGATDAGTVFLDSCPYIRASFDEGDLGYYSSTPATAISKPHLTSFMVFKAGMTHIVRDVDRPGSKVNKKEVVEPVTILEAPPMVIVGIVGYRQTPVGLKTIGTVWAHHTSVEFRRRYYKNWKQSAQLAFSRQKQFANTKEGKVAEARTLNAFAKKASVIRVIAHTQLRKLRNHRVGVKKAHVQEIQINGGNVAAKIALAKSLLEKEVRVDSVFQQSEACDVCSVTKGHGTEGVVKRWGVACLPRKTHRGLRKVACIGAWHPARVMYTVARAGQHGYHHRTQLNKKIYQIGRSVAVEPNQATTTYDLTAKTITPMGGFVGYGTVRNDYVMLKGSVSGPRRRVMTLRRPMAPQTSRHLKEKIVLKFIDTSSKIGHGRFQTKKEKNQWFGPLKKDRIRREERLRKERAARAVERKAKVAKK</sequence>
<dbReference type="GO" id="GO:0022625">
    <property type="term" value="C:cytosolic large ribosomal subunit"/>
    <property type="evidence" value="ECO:0007669"/>
    <property type="project" value="TreeGrafter"/>
</dbReference>
<dbReference type="FunFam" id="2.40.30.10:FF:000079">
    <property type="entry name" value="60S ribosomal protein L3"/>
    <property type="match status" value="5"/>
</dbReference>
<dbReference type="Pfam" id="PF00297">
    <property type="entry name" value="Ribosomal_L3"/>
    <property type="match status" value="5"/>
</dbReference>
<evidence type="ECO:0000256" key="3">
    <source>
        <dbReference type="ARBA" id="ARBA00022980"/>
    </source>
</evidence>
<comment type="similarity">
    <text evidence="2">Belongs to the bacterial ribosomal protein bL33 family.</text>
</comment>
<gene>
    <name evidence="6" type="ORF">CGC20_21130</name>
</gene>
<dbReference type="Gene3D" id="4.10.960.10">
    <property type="entry name" value="Ribosomal protein L3, domain 3"/>
    <property type="match status" value="5"/>
</dbReference>
<keyword evidence="3 5" id="KW-0689">Ribosomal protein</keyword>
<evidence type="ECO:0000313" key="6">
    <source>
        <dbReference type="EMBL" id="TPP46826.1"/>
    </source>
</evidence>
<dbReference type="Proteomes" id="UP000318821">
    <property type="component" value="Unassembled WGS sequence"/>
</dbReference>
<dbReference type="VEuPathDB" id="TriTrypDB:LdBPK_342720.1"/>
<dbReference type="InterPro" id="IPR038584">
    <property type="entry name" value="Ribosomal_bL33_sf"/>
</dbReference>
<dbReference type="VEuPathDB" id="TriTrypDB:LdCL_320039200"/>
<evidence type="ECO:0000256" key="4">
    <source>
        <dbReference type="ARBA" id="ARBA00023274"/>
    </source>
</evidence>
<dbReference type="VEuPathDB" id="TriTrypDB:LDHU3_34.4710"/>
<keyword evidence="4 5" id="KW-0687">Ribonucleoprotein</keyword>
<reference evidence="7" key="1">
    <citation type="submission" date="2019-02" db="EMBL/GenBank/DDBJ databases">
        <title>FDA dAtabase for Regulatory Grade micrObial Sequences (FDA-ARGOS): Supporting development and validation of Infectious Disease Dx tests.</title>
        <authorList>
            <person name="Duncan R."/>
            <person name="Fisher C."/>
            <person name="Tallon L."/>
            <person name="Sadzewicz L."/>
            <person name="Sengamalay N."/>
            <person name="Ott S."/>
            <person name="Godinez A."/>
            <person name="Nagaraj S."/>
            <person name="Vavikolanu K."/>
            <person name="Vyas G."/>
            <person name="Nadendla S."/>
            <person name="Aluvathingal J."/>
            <person name="Sichtig H."/>
        </authorList>
    </citation>
    <scope>NUCLEOTIDE SEQUENCE [LARGE SCALE GENOMIC DNA]</scope>
    <source>
        <strain evidence="7">FDAARGOS_360</strain>
    </source>
</reference>
<comment type="similarity">
    <text evidence="1 5">Belongs to the universal ribosomal protein uL3 family.</text>
</comment>
<dbReference type="PANTHER" id="PTHR11363:SF5">
    <property type="entry name" value="LARGE RIBOSOMAL SUBUNIT PROTEIN UL3"/>
    <property type="match status" value="1"/>
</dbReference>
<dbReference type="PROSITE" id="PS00474">
    <property type="entry name" value="RIBOSOMAL_L3"/>
    <property type="match status" value="5"/>
</dbReference>
<dbReference type="VEuPathDB" id="TriTrypDB:LdBPK_323320.1"/>
<dbReference type="PANTHER" id="PTHR11363">
    <property type="entry name" value="60S RIBOSOMAL PROTEIN L3-RELATED"/>
    <property type="match status" value="1"/>
</dbReference>
<dbReference type="SUPFAM" id="SSF50447">
    <property type="entry name" value="Translation proteins"/>
    <property type="match status" value="5"/>
</dbReference>
<dbReference type="GO" id="GO:0003723">
    <property type="term" value="F:RNA binding"/>
    <property type="evidence" value="ECO:0007669"/>
    <property type="project" value="TreeGrafter"/>
</dbReference>
<dbReference type="GO" id="GO:0003735">
    <property type="term" value="F:structural constituent of ribosome"/>
    <property type="evidence" value="ECO:0007669"/>
    <property type="project" value="InterPro"/>
</dbReference>
<comment type="caution">
    <text evidence="6">The sequence shown here is derived from an EMBL/GenBank/DDBJ whole genome shotgun (WGS) entry which is preliminary data.</text>
</comment>
<dbReference type="Gene3D" id="3.30.1430.10">
    <property type="match status" value="5"/>
</dbReference>
<dbReference type="Gene3D" id="2.20.28.120">
    <property type="entry name" value="Ribosomal protein L33"/>
    <property type="match status" value="1"/>
</dbReference>
<dbReference type="FunFam" id="2.40.30.10:FF:000351">
    <property type="entry name" value="Ribosomal protein L3"/>
    <property type="match status" value="5"/>
</dbReference>
<evidence type="ECO:0000313" key="7">
    <source>
        <dbReference type="Proteomes" id="UP000318821"/>
    </source>
</evidence>
<accession>A0A504XD15</accession>
<organism evidence="6 7">
    <name type="scientific">Leishmania donovani</name>
    <dbReference type="NCBI Taxonomy" id="5661"/>
    <lineage>
        <taxon>Eukaryota</taxon>
        <taxon>Discoba</taxon>
        <taxon>Euglenozoa</taxon>
        <taxon>Kinetoplastea</taxon>
        <taxon>Metakinetoplastina</taxon>
        <taxon>Trypanosomatida</taxon>
        <taxon>Trypanosomatidae</taxon>
        <taxon>Leishmaniinae</taxon>
        <taxon>Leishmania</taxon>
    </lineage>
</organism>
<dbReference type="Gene3D" id="2.40.30.10">
    <property type="entry name" value="Translation factors"/>
    <property type="match status" value="5"/>
</dbReference>
<proteinExistence type="inferred from homology"/>
<dbReference type="InterPro" id="IPR045077">
    <property type="entry name" value="L3_arc_euk"/>
</dbReference>
<dbReference type="InterPro" id="IPR044892">
    <property type="entry name" value="Ribosomal_L3_dom_3_arc_sf"/>
</dbReference>
<dbReference type="FunFam" id="4.10.960.10:FF:000002">
    <property type="entry name" value="60S ribosomal protein L3"/>
    <property type="match status" value="5"/>
</dbReference>
<dbReference type="InterPro" id="IPR009000">
    <property type="entry name" value="Transl_B-barrel_sf"/>
</dbReference>
<name>A0A504XD15_LEIDO</name>
<dbReference type="FunFam" id="3.30.1430.10:FF:000001">
    <property type="entry name" value="60S ribosomal protein L3"/>
    <property type="match status" value="5"/>
</dbReference>
<dbReference type="GO" id="GO:0006412">
    <property type="term" value="P:translation"/>
    <property type="evidence" value="ECO:0007669"/>
    <property type="project" value="InterPro"/>
</dbReference>
<dbReference type="InterPro" id="IPR019926">
    <property type="entry name" value="Ribosomal_uL3_CS"/>
</dbReference>
<dbReference type="EMBL" id="RHLD01000015">
    <property type="protein sequence ID" value="TPP46826.1"/>
    <property type="molecule type" value="Genomic_DNA"/>
</dbReference>
<evidence type="ECO:0000256" key="5">
    <source>
        <dbReference type="RuleBase" id="RU003905"/>
    </source>
</evidence>
<protein>
    <submittedName>
        <fullName evidence="6">Ribosomal protein L3 family protein</fullName>
    </submittedName>
</protein>
<dbReference type="InterPro" id="IPR000597">
    <property type="entry name" value="Ribosomal_uL3"/>
</dbReference>
<evidence type="ECO:0000256" key="2">
    <source>
        <dbReference type="ARBA" id="ARBA00007596"/>
    </source>
</evidence>